<protein>
    <submittedName>
        <fullName evidence="2">Uncharacterized protein</fullName>
    </submittedName>
</protein>
<reference evidence="2" key="2">
    <citation type="submission" date="2023-05" db="EMBL/GenBank/DDBJ databases">
        <authorList>
            <consortium name="Lawrence Berkeley National Laboratory"/>
            <person name="Steindorff A."/>
            <person name="Hensen N."/>
            <person name="Bonometti L."/>
            <person name="Westerberg I."/>
            <person name="Brannstrom I.O."/>
            <person name="Guillou S."/>
            <person name="Cros-Aarteil S."/>
            <person name="Calhoun S."/>
            <person name="Haridas S."/>
            <person name="Kuo A."/>
            <person name="Mondo S."/>
            <person name="Pangilinan J."/>
            <person name="Riley R."/>
            <person name="Labutti K."/>
            <person name="Andreopoulos B."/>
            <person name="Lipzen A."/>
            <person name="Chen C."/>
            <person name="Yanf M."/>
            <person name="Daum C."/>
            <person name="Ng V."/>
            <person name="Clum A."/>
            <person name="Ohm R."/>
            <person name="Martin F."/>
            <person name="Silar P."/>
            <person name="Natvig D."/>
            <person name="Lalanne C."/>
            <person name="Gautier V."/>
            <person name="Ament-Velasquez S.L."/>
            <person name="Kruys A."/>
            <person name="Hutchinson M.I."/>
            <person name="Powell A.J."/>
            <person name="Barry K."/>
            <person name="Miller A.N."/>
            <person name="Grigoriev I.V."/>
            <person name="Debuchy R."/>
            <person name="Gladieux P."/>
            <person name="Thoren M.H."/>
            <person name="Johannesson H."/>
        </authorList>
    </citation>
    <scope>NUCLEOTIDE SEQUENCE</scope>
    <source>
        <strain evidence="2">CBS 123565</strain>
    </source>
</reference>
<organism evidence="2 3">
    <name type="scientific">Trichocladium antarcticum</name>
    <dbReference type="NCBI Taxonomy" id="1450529"/>
    <lineage>
        <taxon>Eukaryota</taxon>
        <taxon>Fungi</taxon>
        <taxon>Dikarya</taxon>
        <taxon>Ascomycota</taxon>
        <taxon>Pezizomycotina</taxon>
        <taxon>Sordariomycetes</taxon>
        <taxon>Sordariomycetidae</taxon>
        <taxon>Sordariales</taxon>
        <taxon>Chaetomiaceae</taxon>
        <taxon>Trichocladium</taxon>
    </lineage>
</organism>
<evidence type="ECO:0000313" key="3">
    <source>
        <dbReference type="Proteomes" id="UP001304895"/>
    </source>
</evidence>
<accession>A0AAN6ZAH7</accession>
<feature type="region of interest" description="Disordered" evidence="1">
    <location>
        <begin position="113"/>
        <end position="144"/>
    </location>
</feature>
<proteinExistence type="predicted"/>
<dbReference type="AlphaFoldDB" id="A0AAN6ZAH7"/>
<feature type="region of interest" description="Disordered" evidence="1">
    <location>
        <begin position="32"/>
        <end position="66"/>
    </location>
</feature>
<dbReference type="EMBL" id="MU853433">
    <property type="protein sequence ID" value="KAK4130628.1"/>
    <property type="molecule type" value="Genomic_DNA"/>
</dbReference>
<evidence type="ECO:0000256" key="1">
    <source>
        <dbReference type="SAM" id="MobiDB-lite"/>
    </source>
</evidence>
<gene>
    <name evidence="2" type="ORF">BT67DRAFT_211531</name>
</gene>
<feature type="region of interest" description="Disordered" evidence="1">
    <location>
        <begin position="78"/>
        <end position="99"/>
    </location>
</feature>
<sequence length="210" mass="23595">MNTSLGGDLRLSVWRSGPRPLTQQPFFRRLPQLEPPADSNRTHWRCGGTTPVDRQPWTRRPIPSSQQRVYLRSRKAIGPSHTAVSSGRRIFSRKGPRPDEAVGLEFSRLRSRSSATYHAHTDTRETVCGPRPHHHSSSPTQLVSSRTIALLDSHPTSRRPAPPETTSPHVSDKNQLGYCQFFRLPEWPLLGCLTSSIAGQAALFMAFSRR</sequence>
<keyword evidence="3" id="KW-1185">Reference proteome</keyword>
<dbReference type="Proteomes" id="UP001304895">
    <property type="component" value="Unassembled WGS sequence"/>
</dbReference>
<name>A0AAN6ZAH7_9PEZI</name>
<reference evidence="2" key="1">
    <citation type="journal article" date="2023" name="Mol. Phylogenet. Evol.">
        <title>Genome-scale phylogeny and comparative genomics of the fungal order Sordariales.</title>
        <authorList>
            <person name="Hensen N."/>
            <person name="Bonometti L."/>
            <person name="Westerberg I."/>
            <person name="Brannstrom I.O."/>
            <person name="Guillou S."/>
            <person name="Cros-Aarteil S."/>
            <person name="Calhoun S."/>
            <person name="Haridas S."/>
            <person name="Kuo A."/>
            <person name="Mondo S."/>
            <person name="Pangilinan J."/>
            <person name="Riley R."/>
            <person name="LaButti K."/>
            <person name="Andreopoulos B."/>
            <person name="Lipzen A."/>
            <person name="Chen C."/>
            <person name="Yan M."/>
            <person name="Daum C."/>
            <person name="Ng V."/>
            <person name="Clum A."/>
            <person name="Steindorff A."/>
            <person name="Ohm R.A."/>
            <person name="Martin F."/>
            <person name="Silar P."/>
            <person name="Natvig D.O."/>
            <person name="Lalanne C."/>
            <person name="Gautier V."/>
            <person name="Ament-Velasquez S.L."/>
            <person name="Kruys A."/>
            <person name="Hutchinson M.I."/>
            <person name="Powell A.J."/>
            <person name="Barry K."/>
            <person name="Miller A.N."/>
            <person name="Grigoriev I.V."/>
            <person name="Debuchy R."/>
            <person name="Gladieux P."/>
            <person name="Hiltunen Thoren M."/>
            <person name="Johannesson H."/>
        </authorList>
    </citation>
    <scope>NUCLEOTIDE SEQUENCE</scope>
    <source>
        <strain evidence="2">CBS 123565</strain>
    </source>
</reference>
<evidence type="ECO:0000313" key="2">
    <source>
        <dbReference type="EMBL" id="KAK4130628.1"/>
    </source>
</evidence>
<comment type="caution">
    <text evidence="2">The sequence shown here is derived from an EMBL/GenBank/DDBJ whole genome shotgun (WGS) entry which is preliminary data.</text>
</comment>